<keyword evidence="1" id="KW-1133">Transmembrane helix</keyword>
<name>A0A090D1S2_9BACT</name>
<protein>
    <submittedName>
        <fullName evidence="2">Membrane protein</fullName>
    </submittedName>
</protein>
<keyword evidence="1" id="KW-0472">Membrane</keyword>
<organism evidence="2 3">
    <name type="scientific">Candidatus Criblamydia sequanensis CRIB-18</name>
    <dbReference type="NCBI Taxonomy" id="1437425"/>
    <lineage>
        <taxon>Bacteria</taxon>
        <taxon>Pseudomonadati</taxon>
        <taxon>Chlamydiota</taxon>
        <taxon>Chlamydiia</taxon>
        <taxon>Parachlamydiales</taxon>
        <taxon>Candidatus Criblamydiaceae</taxon>
        <taxon>Candidatus Criblamydia</taxon>
    </lineage>
</organism>
<gene>
    <name evidence="2" type="ORF">CSEC_0880</name>
</gene>
<reference evidence="2" key="2">
    <citation type="submission" date="2014-09" db="EMBL/GenBank/DDBJ databases">
        <title>Criblamydia sequanensis harbors a mega-plasmid encoding arsenite resistance.</title>
        <authorList>
            <person name="Bertelli C."/>
            <person name="Goesmann A."/>
            <person name="Greub G."/>
        </authorList>
    </citation>
    <scope>NUCLEOTIDE SEQUENCE [LARGE SCALE GENOMIC DNA]</scope>
    <source>
        <strain evidence="2">CRIB-18</strain>
    </source>
</reference>
<dbReference type="STRING" id="1437425.CSEC_0880"/>
<evidence type="ECO:0000313" key="3">
    <source>
        <dbReference type="Proteomes" id="UP000031552"/>
    </source>
</evidence>
<sequence length="121" mass="13910">MTSLSTYCLSICPAANVSQKNFFLSFSEQESKTIAMIATIAWTAMAFLRFDFERTRNSFNNLFIGNANRHDVANIINLFFLLGLVVCSFEGIYSLESRKMYYLDDCMVKCIQSDRNRLVEI</sequence>
<feature type="transmembrane region" description="Helical" evidence="1">
    <location>
        <begin position="72"/>
        <end position="93"/>
    </location>
</feature>
<dbReference type="AlphaFoldDB" id="A0A090D1S2"/>
<evidence type="ECO:0000256" key="1">
    <source>
        <dbReference type="SAM" id="Phobius"/>
    </source>
</evidence>
<dbReference type="RefSeq" id="WP_041017144.1">
    <property type="nucleotide sequence ID" value="NZ_CCEJ010000003.1"/>
</dbReference>
<keyword evidence="3" id="KW-1185">Reference proteome</keyword>
<evidence type="ECO:0000313" key="2">
    <source>
        <dbReference type="EMBL" id="CDR33708.1"/>
    </source>
</evidence>
<feature type="transmembrane region" description="Helical" evidence="1">
    <location>
        <begin position="33"/>
        <end position="52"/>
    </location>
</feature>
<accession>A0A090D1S2</accession>
<reference evidence="2" key="1">
    <citation type="submission" date="2013-12" db="EMBL/GenBank/DDBJ databases">
        <authorList>
            <person name="Linke B."/>
        </authorList>
    </citation>
    <scope>NUCLEOTIDE SEQUENCE [LARGE SCALE GENOMIC DNA]</scope>
    <source>
        <strain evidence="2">CRIB-18</strain>
    </source>
</reference>
<proteinExistence type="predicted"/>
<comment type="caution">
    <text evidence="2">The sequence shown here is derived from an EMBL/GenBank/DDBJ whole genome shotgun (WGS) entry which is preliminary data.</text>
</comment>
<keyword evidence="1" id="KW-0812">Transmembrane</keyword>
<dbReference type="EMBL" id="CCEJ010000003">
    <property type="protein sequence ID" value="CDR33708.1"/>
    <property type="molecule type" value="Genomic_DNA"/>
</dbReference>
<dbReference type="Proteomes" id="UP000031552">
    <property type="component" value="Unassembled WGS sequence"/>
</dbReference>